<evidence type="ECO:0000313" key="7">
    <source>
        <dbReference type="EMBL" id="RGE66825.1"/>
    </source>
</evidence>
<dbReference type="InterPro" id="IPR051198">
    <property type="entry name" value="BchE-like"/>
</dbReference>
<dbReference type="InterPro" id="IPR007197">
    <property type="entry name" value="rSAM"/>
</dbReference>
<keyword evidence="4" id="KW-0408">Iron</keyword>
<dbReference type="PANTHER" id="PTHR43409">
    <property type="entry name" value="ANAEROBIC MAGNESIUM-PROTOPORPHYRIN IX MONOMETHYL ESTER CYCLASE-RELATED"/>
    <property type="match status" value="1"/>
</dbReference>
<dbReference type="InterPro" id="IPR023404">
    <property type="entry name" value="rSAM_horseshoe"/>
</dbReference>
<accession>A0A3E3IIA7</accession>
<dbReference type="InterPro" id="IPR058240">
    <property type="entry name" value="rSAM_sf"/>
</dbReference>
<sequence length="299" mass="34002">MHYTGTVWRPPYEASSLLLEVTAGCTHHKCKFCTLYEDLPFKFRMSPLEDIEEDLQEVQRQFKLWKFNRPTRTFLVGANPFVLKAERLLEIASLVHKYVPSSQTIGCFSRITDITLKSDEELLELRKAGYDGITIGVETGDDEALKFMNKGYLSKDILIQCQRLEQAGISYNFFYLTGISGIGKGVKGAKATTDICNQLHPQIIGASMLTIYPNSELYQEIQKGNWQEETEIEKYKELKALVENLDIPVWFAAGGASNAIPIQGTLPKDKKKVLSVLDKIIKNVDEDELTNYRKNLRHL</sequence>
<dbReference type="Proteomes" id="UP000261166">
    <property type="component" value="Unassembled WGS sequence"/>
</dbReference>
<evidence type="ECO:0000256" key="4">
    <source>
        <dbReference type="ARBA" id="ARBA00023004"/>
    </source>
</evidence>
<keyword evidence="5" id="KW-0411">Iron-sulfur</keyword>
<dbReference type="GO" id="GO:0003824">
    <property type="term" value="F:catalytic activity"/>
    <property type="evidence" value="ECO:0007669"/>
    <property type="project" value="InterPro"/>
</dbReference>
<feature type="domain" description="Radical SAM core" evidence="6">
    <location>
        <begin position="11"/>
        <end position="248"/>
    </location>
</feature>
<dbReference type="EMBL" id="QVLU01000027">
    <property type="protein sequence ID" value="RGE66825.1"/>
    <property type="molecule type" value="Genomic_DNA"/>
</dbReference>
<evidence type="ECO:0000256" key="2">
    <source>
        <dbReference type="ARBA" id="ARBA00022691"/>
    </source>
</evidence>
<dbReference type="GO" id="GO:0051536">
    <property type="term" value="F:iron-sulfur cluster binding"/>
    <property type="evidence" value="ECO:0007669"/>
    <property type="project" value="UniProtKB-KW"/>
</dbReference>
<name>A0A3E3IIA7_9FIRM</name>
<reference evidence="7 8" key="1">
    <citation type="submission" date="2018-08" db="EMBL/GenBank/DDBJ databases">
        <title>A genome reference for cultivated species of the human gut microbiota.</title>
        <authorList>
            <person name="Zou Y."/>
            <person name="Xue W."/>
            <person name="Luo G."/>
        </authorList>
    </citation>
    <scope>NUCLEOTIDE SEQUENCE [LARGE SCALE GENOMIC DNA]</scope>
    <source>
        <strain evidence="7 8">AF26-4BH</strain>
    </source>
</reference>
<dbReference type="Gene3D" id="3.80.30.20">
    <property type="entry name" value="tm_1862 like domain"/>
    <property type="match status" value="1"/>
</dbReference>
<dbReference type="CDD" id="cd01335">
    <property type="entry name" value="Radical_SAM"/>
    <property type="match status" value="1"/>
</dbReference>
<dbReference type="GO" id="GO:0046872">
    <property type="term" value="F:metal ion binding"/>
    <property type="evidence" value="ECO:0007669"/>
    <property type="project" value="UniProtKB-KW"/>
</dbReference>
<evidence type="ECO:0000256" key="5">
    <source>
        <dbReference type="ARBA" id="ARBA00023014"/>
    </source>
</evidence>
<dbReference type="SFLD" id="SFLDG01095">
    <property type="entry name" value="Uncharacterised_Radical_SAM_Su"/>
    <property type="match status" value="1"/>
</dbReference>
<dbReference type="AlphaFoldDB" id="A0A3E3IIA7"/>
<keyword evidence="2" id="KW-0949">S-adenosyl-L-methionine</keyword>
<evidence type="ECO:0000259" key="6">
    <source>
        <dbReference type="PROSITE" id="PS51918"/>
    </source>
</evidence>
<dbReference type="PANTHER" id="PTHR43409:SF4">
    <property type="entry name" value="RADICAL SAM SUPERFAMILY PROTEIN"/>
    <property type="match status" value="1"/>
</dbReference>
<comment type="caution">
    <text evidence="7">The sequence shown here is derived from an EMBL/GenBank/DDBJ whole genome shotgun (WGS) entry which is preliminary data.</text>
</comment>
<dbReference type="SFLD" id="SFLDS00029">
    <property type="entry name" value="Radical_SAM"/>
    <property type="match status" value="1"/>
</dbReference>
<dbReference type="InterPro" id="IPR006638">
    <property type="entry name" value="Elp3/MiaA/NifB-like_rSAM"/>
</dbReference>
<evidence type="ECO:0000256" key="1">
    <source>
        <dbReference type="ARBA" id="ARBA00001966"/>
    </source>
</evidence>
<evidence type="ECO:0000256" key="3">
    <source>
        <dbReference type="ARBA" id="ARBA00022723"/>
    </source>
</evidence>
<protein>
    <submittedName>
        <fullName evidence="7">Radical SAM protein</fullName>
    </submittedName>
</protein>
<dbReference type="RefSeq" id="WP_025490943.1">
    <property type="nucleotide sequence ID" value="NZ_JBKVAZ010000019.1"/>
</dbReference>
<organism evidence="7 8">
    <name type="scientific">Eisenbergiella massiliensis</name>
    <dbReference type="NCBI Taxonomy" id="1720294"/>
    <lineage>
        <taxon>Bacteria</taxon>
        <taxon>Bacillati</taxon>
        <taxon>Bacillota</taxon>
        <taxon>Clostridia</taxon>
        <taxon>Lachnospirales</taxon>
        <taxon>Lachnospiraceae</taxon>
        <taxon>Eisenbergiella</taxon>
    </lineage>
</organism>
<gene>
    <name evidence="7" type="ORF">DWY69_23525</name>
</gene>
<keyword evidence="3" id="KW-0479">Metal-binding</keyword>
<proteinExistence type="predicted"/>
<dbReference type="Pfam" id="PF04055">
    <property type="entry name" value="Radical_SAM"/>
    <property type="match status" value="1"/>
</dbReference>
<dbReference type="PROSITE" id="PS51918">
    <property type="entry name" value="RADICAL_SAM"/>
    <property type="match status" value="1"/>
</dbReference>
<dbReference type="OrthoDB" id="9777636at2"/>
<comment type="cofactor">
    <cofactor evidence="1">
        <name>[4Fe-4S] cluster</name>
        <dbReference type="ChEBI" id="CHEBI:49883"/>
    </cofactor>
</comment>
<evidence type="ECO:0000313" key="8">
    <source>
        <dbReference type="Proteomes" id="UP000261166"/>
    </source>
</evidence>
<dbReference type="SMART" id="SM00729">
    <property type="entry name" value="Elp3"/>
    <property type="match status" value="1"/>
</dbReference>
<dbReference type="SFLD" id="SFLDG01082">
    <property type="entry name" value="B12-binding_domain_containing"/>
    <property type="match status" value="1"/>
</dbReference>
<dbReference type="SUPFAM" id="SSF102114">
    <property type="entry name" value="Radical SAM enzymes"/>
    <property type="match status" value="1"/>
</dbReference>